<dbReference type="SUPFAM" id="SSF52980">
    <property type="entry name" value="Restriction endonuclease-like"/>
    <property type="match status" value="1"/>
</dbReference>
<keyword evidence="4" id="KW-1185">Reference proteome</keyword>
<evidence type="ECO:0000259" key="2">
    <source>
        <dbReference type="Pfam" id="PF03008"/>
    </source>
</evidence>
<dbReference type="EMBL" id="CP071446">
    <property type="protein sequence ID" value="QTA38453.1"/>
    <property type="molecule type" value="Genomic_DNA"/>
</dbReference>
<dbReference type="InterPro" id="IPR027417">
    <property type="entry name" value="P-loop_NTPase"/>
</dbReference>
<reference evidence="3 4" key="1">
    <citation type="submission" date="2021-03" db="EMBL/GenBank/DDBJ databases">
        <title>Thermosipho ferrireducens sp.nov., an anaerobic thermophilic iron-reducing bacterium isolated from a deep-sea hydrothermal sulfide deposits.</title>
        <authorList>
            <person name="Zeng X."/>
            <person name="Chen Y."/>
            <person name="Shao Z."/>
        </authorList>
    </citation>
    <scope>NUCLEOTIDE SEQUENCE [LARGE SCALE GENOMIC DNA]</scope>
    <source>
        <strain evidence="3 4">JL129W03</strain>
    </source>
</reference>
<dbReference type="InterPro" id="IPR004256">
    <property type="entry name" value="DUF234"/>
</dbReference>
<protein>
    <submittedName>
        <fullName evidence="3">AAA family ATPase</fullName>
    </submittedName>
</protein>
<dbReference type="InterPro" id="IPR011335">
    <property type="entry name" value="Restrct_endonuc-II-like"/>
</dbReference>
<evidence type="ECO:0000259" key="1">
    <source>
        <dbReference type="Pfam" id="PF01637"/>
    </source>
</evidence>
<dbReference type="Proteomes" id="UP000671862">
    <property type="component" value="Chromosome"/>
</dbReference>
<dbReference type="PANTHER" id="PTHR34704">
    <property type="entry name" value="ATPASE"/>
    <property type="match status" value="1"/>
</dbReference>
<evidence type="ECO:0000313" key="4">
    <source>
        <dbReference type="Proteomes" id="UP000671862"/>
    </source>
</evidence>
<dbReference type="Pfam" id="PF01637">
    <property type="entry name" value="ATPase_2"/>
    <property type="match status" value="1"/>
</dbReference>
<name>A0ABX7S922_9BACT</name>
<evidence type="ECO:0000313" key="3">
    <source>
        <dbReference type="EMBL" id="QTA38453.1"/>
    </source>
</evidence>
<dbReference type="Gene3D" id="3.40.50.300">
    <property type="entry name" value="P-loop containing nucleotide triphosphate hydrolases"/>
    <property type="match status" value="1"/>
</dbReference>
<dbReference type="InterPro" id="IPR011579">
    <property type="entry name" value="ATPase_dom"/>
</dbReference>
<sequence length="454" mass="53987">MKFYNRKKELSFLNEIKSRKNENIFVVIYGRRRIGKTTLVRKAFENEENVFYYFVEVLNQNNLLEKISLSFSKAVFKDWYDLFMELFEKFEYVIFDEFQNFYKVSPSILYSLQKAWDEIKFRNYNTKLIVLGSYVGLMKKIFYDSKMPLFGRKDYLMNLQEFSLNESIKMLIEFGYSSEEAFEIYSIVGGIPNYLLFFKEKKSLDNLIFELFLKDYAPLKNEGENILALEFGSEHRSYFSILEALAGAPKSISEISDISKVEKTSLPRFLKELKEEYGIVKGEEPLLSQKKRMKKYKINDFFFDFYFTFIRKNLSTIEFTPEKAFEIVWKALPQYFGLKFEQICTKFLMEKSEFLGFIPERIGKTWGKIPGEKNKSFDIDLVAYDMENIVFGECKWTNKKVGIEEYNKLVVRSSYVKSGNRKKRYIIFSKSGFKKELFKIKDLLLLTPENMVKQ</sequence>
<dbReference type="Pfam" id="PF03008">
    <property type="entry name" value="DUF234"/>
    <property type="match status" value="1"/>
</dbReference>
<gene>
    <name evidence="3" type="ORF">JYK00_02710</name>
</gene>
<dbReference type="RefSeq" id="WP_207567172.1">
    <property type="nucleotide sequence ID" value="NZ_CP071446.1"/>
</dbReference>
<dbReference type="InterPro" id="IPR036390">
    <property type="entry name" value="WH_DNA-bd_sf"/>
</dbReference>
<feature type="domain" description="DUF234" evidence="2">
    <location>
        <begin position="306"/>
        <end position="399"/>
    </location>
</feature>
<dbReference type="PANTHER" id="PTHR34704:SF1">
    <property type="entry name" value="ATPASE"/>
    <property type="match status" value="1"/>
</dbReference>
<dbReference type="SUPFAM" id="SSF52540">
    <property type="entry name" value="P-loop containing nucleoside triphosphate hydrolases"/>
    <property type="match status" value="1"/>
</dbReference>
<accession>A0ABX7S922</accession>
<dbReference type="SUPFAM" id="SSF46785">
    <property type="entry name" value="Winged helix' DNA-binding domain"/>
    <property type="match status" value="1"/>
</dbReference>
<feature type="domain" description="ATPase" evidence="1">
    <location>
        <begin position="3"/>
        <end position="196"/>
    </location>
</feature>
<proteinExistence type="predicted"/>
<organism evidence="3 4">
    <name type="scientific">Thermosipho ferrireducens</name>
    <dbReference type="NCBI Taxonomy" id="2571116"/>
    <lineage>
        <taxon>Bacteria</taxon>
        <taxon>Thermotogati</taxon>
        <taxon>Thermotogota</taxon>
        <taxon>Thermotogae</taxon>
        <taxon>Thermotogales</taxon>
        <taxon>Fervidobacteriaceae</taxon>
        <taxon>Thermosipho</taxon>
    </lineage>
</organism>